<feature type="region of interest" description="Disordered" evidence="1">
    <location>
        <begin position="149"/>
        <end position="171"/>
    </location>
</feature>
<proteinExistence type="predicted"/>
<name>A0A0J0XI56_9TREE</name>
<dbReference type="EMBL" id="KQ087228">
    <property type="protein sequence ID" value="KLT40810.1"/>
    <property type="molecule type" value="Genomic_DNA"/>
</dbReference>
<dbReference type="Proteomes" id="UP000053611">
    <property type="component" value="Unassembled WGS sequence"/>
</dbReference>
<sequence>MSAITPRSSPSRVSSRKTSPSPVSVPPPNLPLPRLVSPRRTRPRRTDLHSGLCPLAEADEDTPSRCPSLYNPTSPVSETQRSSIVYTPCAEDDDPFEDCTFSPVSDVFYDDSAKHAARSLRSPIRTPTPSRLAAPYRLLPALPILSVCEQRPAPPSPPTPSSPLTPTTPGLDGMGANLVSALRNLLTSCGEYEYDYAFADAEEAYPEPVPGQFDDAVSPKSSPTLACPRTPPPQPARAAELLRAPRPRRGPRQPLAPGFNADHSVLAAMSAECRDRAIEAFEDLPPLSSSSSVSSASSLASLCGMASGMTMAPRPPVTPPRKSSRRILRSPLPLWS</sequence>
<feature type="compositionally biased region" description="Pro residues" evidence="1">
    <location>
        <begin position="152"/>
        <end position="163"/>
    </location>
</feature>
<protein>
    <submittedName>
        <fullName evidence="2">Uncharacterized protein</fullName>
    </submittedName>
</protein>
<dbReference type="GeneID" id="28986107"/>
<reference evidence="2 3" key="1">
    <citation type="submission" date="2015-03" db="EMBL/GenBank/DDBJ databases">
        <title>Genomics and transcriptomics of the oil-accumulating basidiomycete yeast T. oleaginosus allow insights into substrate utilization and the diverse evolutionary trajectories of mating systems in fungi.</title>
        <authorList>
            <consortium name="DOE Joint Genome Institute"/>
            <person name="Kourist R."/>
            <person name="Kracht O."/>
            <person name="Bracharz F."/>
            <person name="Lipzen A."/>
            <person name="Nolan M."/>
            <person name="Ohm R."/>
            <person name="Grigoriev I."/>
            <person name="Sun S."/>
            <person name="Heitman J."/>
            <person name="Bruck T."/>
            <person name="Nowrousian M."/>
        </authorList>
    </citation>
    <scope>NUCLEOTIDE SEQUENCE [LARGE SCALE GENOMIC DNA]</scope>
    <source>
        <strain evidence="2 3">IBC0246</strain>
    </source>
</reference>
<keyword evidence="3" id="KW-1185">Reference proteome</keyword>
<organism evidence="2 3">
    <name type="scientific">Cutaneotrichosporon oleaginosum</name>
    <dbReference type="NCBI Taxonomy" id="879819"/>
    <lineage>
        <taxon>Eukaryota</taxon>
        <taxon>Fungi</taxon>
        <taxon>Dikarya</taxon>
        <taxon>Basidiomycota</taxon>
        <taxon>Agaricomycotina</taxon>
        <taxon>Tremellomycetes</taxon>
        <taxon>Trichosporonales</taxon>
        <taxon>Trichosporonaceae</taxon>
        <taxon>Cutaneotrichosporon</taxon>
    </lineage>
</organism>
<feature type="compositionally biased region" description="Polar residues" evidence="1">
    <location>
        <begin position="70"/>
        <end position="79"/>
    </location>
</feature>
<accession>A0A0J0XI56</accession>
<evidence type="ECO:0000313" key="3">
    <source>
        <dbReference type="Proteomes" id="UP000053611"/>
    </source>
</evidence>
<dbReference type="AlphaFoldDB" id="A0A0J0XI56"/>
<gene>
    <name evidence="2" type="ORF">CC85DRAFT_303815</name>
</gene>
<feature type="compositionally biased region" description="Low complexity" evidence="1">
    <location>
        <begin position="1"/>
        <end position="22"/>
    </location>
</feature>
<dbReference type="RefSeq" id="XP_018277301.1">
    <property type="nucleotide sequence ID" value="XM_018425504.1"/>
</dbReference>
<feature type="region of interest" description="Disordered" evidence="1">
    <location>
        <begin position="215"/>
        <end position="236"/>
    </location>
</feature>
<evidence type="ECO:0000256" key="1">
    <source>
        <dbReference type="SAM" id="MobiDB-lite"/>
    </source>
</evidence>
<feature type="region of interest" description="Disordered" evidence="1">
    <location>
        <begin position="1"/>
        <end position="79"/>
    </location>
</feature>
<feature type="region of interest" description="Disordered" evidence="1">
    <location>
        <begin position="306"/>
        <end position="336"/>
    </location>
</feature>
<evidence type="ECO:0000313" key="2">
    <source>
        <dbReference type="EMBL" id="KLT40810.1"/>
    </source>
</evidence>